<evidence type="ECO:0008006" key="2">
    <source>
        <dbReference type="Google" id="ProtNLM"/>
    </source>
</evidence>
<reference evidence="1" key="1">
    <citation type="journal article" date="2014" name="Front. Microbiol.">
        <title>High frequency of phylogenetically diverse reductive dehalogenase-homologous genes in deep subseafloor sedimentary metagenomes.</title>
        <authorList>
            <person name="Kawai M."/>
            <person name="Futagami T."/>
            <person name="Toyoda A."/>
            <person name="Takaki Y."/>
            <person name="Nishi S."/>
            <person name="Hori S."/>
            <person name="Arai W."/>
            <person name="Tsubouchi T."/>
            <person name="Morono Y."/>
            <person name="Uchiyama I."/>
            <person name="Ito T."/>
            <person name="Fujiyama A."/>
            <person name="Inagaki F."/>
            <person name="Takami H."/>
        </authorList>
    </citation>
    <scope>NUCLEOTIDE SEQUENCE</scope>
    <source>
        <strain evidence="1">Expedition CK06-06</strain>
    </source>
</reference>
<dbReference type="Gene3D" id="3.30.160.250">
    <property type="match status" value="1"/>
</dbReference>
<protein>
    <recommendedName>
        <fullName evidence="2">HicB-like antitoxin of toxin-antitoxin system domain-containing protein</fullName>
    </recommendedName>
</protein>
<dbReference type="InterPro" id="IPR049389">
    <property type="entry name" value="TTHA0281-like"/>
</dbReference>
<organism evidence="1">
    <name type="scientific">marine sediment metagenome</name>
    <dbReference type="NCBI Taxonomy" id="412755"/>
    <lineage>
        <taxon>unclassified sequences</taxon>
        <taxon>metagenomes</taxon>
        <taxon>ecological metagenomes</taxon>
    </lineage>
</organism>
<dbReference type="InterPro" id="IPR035069">
    <property type="entry name" value="TTHA1013/TTHA0281-like"/>
</dbReference>
<dbReference type="SUPFAM" id="SSF143100">
    <property type="entry name" value="TTHA1013/TTHA0281-like"/>
    <property type="match status" value="1"/>
</dbReference>
<comment type="caution">
    <text evidence="1">The sequence shown here is derived from an EMBL/GenBank/DDBJ whole genome shotgun (WGS) entry which is preliminary data.</text>
</comment>
<evidence type="ECO:0000313" key="1">
    <source>
        <dbReference type="EMBL" id="GAI21293.1"/>
    </source>
</evidence>
<dbReference type="EMBL" id="BARV01013315">
    <property type="protein sequence ID" value="GAI21293.1"/>
    <property type="molecule type" value="Genomic_DNA"/>
</dbReference>
<sequence length="50" mass="5924">MITRYLREATRRAKYKILEDGTYYGWIEELPGVWAAANNLEECRDELESV</sequence>
<accession>X1LQA8</accession>
<dbReference type="Pfam" id="PF21748">
    <property type="entry name" value="UPF0150"/>
    <property type="match status" value="1"/>
</dbReference>
<dbReference type="AlphaFoldDB" id="X1LQA8"/>
<feature type="non-terminal residue" evidence="1">
    <location>
        <position position="50"/>
    </location>
</feature>
<proteinExistence type="predicted"/>
<gene>
    <name evidence="1" type="ORF">S06H3_24125</name>
</gene>
<name>X1LQA8_9ZZZZ</name>